<dbReference type="NCBIfam" id="TIGR01499">
    <property type="entry name" value="folC"/>
    <property type="match status" value="1"/>
</dbReference>
<comment type="catalytic activity">
    <reaction evidence="10">
        <text>(6S)-5,6,7,8-tetrahydrofolyl-(gamma-L-Glu)(n) + L-glutamate + ATP = (6S)-5,6,7,8-tetrahydrofolyl-(gamma-L-Glu)(n+1) + ADP + phosphate + H(+)</text>
        <dbReference type="Rhea" id="RHEA:10580"/>
        <dbReference type="Rhea" id="RHEA-COMP:14738"/>
        <dbReference type="Rhea" id="RHEA-COMP:14740"/>
        <dbReference type="ChEBI" id="CHEBI:15378"/>
        <dbReference type="ChEBI" id="CHEBI:29985"/>
        <dbReference type="ChEBI" id="CHEBI:30616"/>
        <dbReference type="ChEBI" id="CHEBI:43474"/>
        <dbReference type="ChEBI" id="CHEBI:141005"/>
        <dbReference type="ChEBI" id="CHEBI:456216"/>
        <dbReference type="EC" id="6.3.2.17"/>
    </reaction>
</comment>
<keyword evidence="5" id="KW-0479">Metal-binding</keyword>
<dbReference type="SUPFAM" id="SSF53623">
    <property type="entry name" value="MurD-like peptide ligases, catalytic domain"/>
    <property type="match status" value="1"/>
</dbReference>
<dbReference type="InterPro" id="IPR018109">
    <property type="entry name" value="Folylpolyglutamate_synth_CS"/>
</dbReference>
<evidence type="ECO:0000256" key="7">
    <source>
        <dbReference type="ARBA" id="ARBA00022840"/>
    </source>
</evidence>
<comment type="caution">
    <text evidence="13">The sequence shown here is derived from an EMBL/GenBank/DDBJ whole genome shotgun (WGS) entry which is preliminary data.</text>
</comment>
<dbReference type="InterPro" id="IPR004101">
    <property type="entry name" value="Mur_ligase_C"/>
</dbReference>
<dbReference type="Gene3D" id="3.90.190.20">
    <property type="entry name" value="Mur ligase, C-terminal domain"/>
    <property type="match status" value="1"/>
</dbReference>
<dbReference type="PANTHER" id="PTHR11136:SF0">
    <property type="entry name" value="DIHYDROFOLATE SYNTHETASE-RELATED"/>
    <property type="match status" value="1"/>
</dbReference>
<protein>
    <recommendedName>
        <fullName evidence="3">tetrahydrofolate synthase</fullName>
        <ecNumber evidence="3">6.3.2.17</ecNumber>
    </recommendedName>
    <alternativeName>
        <fullName evidence="9">Tetrahydrofolylpolyglutamate synthase</fullName>
    </alternativeName>
</protein>
<dbReference type="GO" id="GO:0046872">
    <property type="term" value="F:metal ion binding"/>
    <property type="evidence" value="ECO:0007669"/>
    <property type="project" value="UniProtKB-KW"/>
</dbReference>
<sequence length="475" mass="52674">MKADRFEKSVKWLESFIPDPEHKHPGELGLSRMKLFIEKLGNPQNNYPVILVAGTSGKGSTATMISSILSQRLKVGLHVKPHLVTIRERIQINGEKICEGEFVRLVQLVKLEAEGFEKSSLGRLSYFEILVGMSYLYFSRVKVDVAVVEVGMGGRLDGTNVVTPKIAVITSIGFDHVPFLGTTLPQILNEKAGIIKNGCPVISGINQPELILQLSQICKKEKSKLSLLNREFHGLVKKMDIRGSVFDYKGKFSYKNIQLNVLGVHQIRNALVAIQTVEQFYKVSIMLNSFQHLQNGSSGPASGMTESQTLKQVQGDEISNIRNGLLKVKIPGRMEIISKSPLILLDGAHNEDKSKALAESLKLIFPHKKIITILGIKKDKDASNIIKFLIDVSSEIILTEFSIYSDVGNDTSMSISDLKEILVKLKFEGKVKFAKNVEEAINFAKSETDKDGMILITGSMYLVGEVKSSMFTMSF</sequence>
<dbReference type="GO" id="GO:0005737">
    <property type="term" value="C:cytoplasm"/>
    <property type="evidence" value="ECO:0007669"/>
    <property type="project" value="TreeGrafter"/>
</dbReference>
<evidence type="ECO:0000256" key="8">
    <source>
        <dbReference type="ARBA" id="ARBA00022842"/>
    </source>
</evidence>
<dbReference type="Pfam" id="PF02875">
    <property type="entry name" value="Mur_ligase_C"/>
    <property type="match status" value="1"/>
</dbReference>
<dbReference type="Proteomes" id="UP000176923">
    <property type="component" value="Unassembled WGS sequence"/>
</dbReference>
<dbReference type="EC" id="6.3.2.17" evidence="3"/>
<keyword evidence="8" id="KW-0460">Magnesium</keyword>
<dbReference type="PIRSF" id="PIRSF001563">
    <property type="entry name" value="Folylpolyglu_synth"/>
    <property type="match status" value="1"/>
</dbReference>
<dbReference type="AlphaFoldDB" id="A0A1F5ZL77"/>
<evidence type="ECO:0000256" key="1">
    <source>
        <dbReference type="ARBA" id="ARBA00001946"/>
    </source>
</evidence>
<keyword evidence="6" id="KW-0547">Nucleotide-binding</keyword>
<gene>
    <name evidence="13" type="ORF">A3D77_00610</name>
</gene>
<evidence type="ECO:0000256" key="9">
    <source>
        <dbReference type="ARBA" id="ARBA00030592"/>
    </source>
</evidence>
<keyword evidence="4" id="KW-0436">Ligase</keyword>
<accession>A0A1F5ZL77</accession>
<dbReference type="GO" id="GO:0008841">
    <property type="term" value="F:dihydrofolate synthase activity"/>
    <property type="evidence" value="ECO:0007669"/>
    <property type="project" value="TreeGrafter"/>
</dbReference>
<dbReference type="FunFam" id="3.40.1190.10:FF:000011">
    <property type="entry name" value="Folylpolyglutamate synthase/dihydrofolate synthase"/>
    <property type="match status" value="1"/>
</dbReference>
<feature type="domain" description="Mur ligase central" evidence="12">
    <location>
        <begin position="52"/>
        <end position="275"/>
    </location>
</feature>
<dbReference type="PANTHER" id="PTHR11136">
    <property type="entry name" value="FOLYLPOLYGLUTAMATE SYNTHASE-RELATED"/>
    <property type="match status" value="1"/>
</dbReference>
<evidence type="ECO:0000256" key="10">
    <source>
        <dbReference type="ARBA" id="ARBA00047493"/>
    </source>
</evidence>
<proteinExistence type="inferred from homology"/>
<dbReference type="InterPro" id="IPR036565">
    <property type="entry name" value="Mur-like_cat_sf"/>
</dbReference>
<dbReference type="STRING" id="1798382.A3D77_00610"/>
<feature type="domain" description="Mur ligase C-terminal" evidence="11">
    <location>
        <begin position="332"/>
        <end position="459"/>
    </location>
</feature>
<dbReference type="Pfam" id="PF08245">
    <property type="entry name" value="Mur_ligase_M"/>
    <property type="match status" value="1"/>
</dbReference>
<evidence type="ECO:0000256" key="4">
    <source>
        <dbReference type="ARBA" id="ARBA00022598"/>
    </source>
</evidence>
<evidence type="ECO:0000256" key="5">
    <source>
        <dbReference type="ARBA" id="ARBA00022723"/>
    </source>
</evidence>
<dbReference type="Gene3D" id="3.40.1190.10">
    <property type="entry name" value="Mur-like, catalytic domain"/>
    <property type="match status" value="1"/>
</dbReference>
<evidence type="ECO:0000313" key="14">
    <source>
        <dbReference type="Proteomes" id="UP000176923"/>
    </source>
</evidence>
<name>A0A1F5ZL77_9BACT</name>
<evidence type="ECO:0000256" key="6">
    <source>
        <dbReference type="ARBA" id="ARBA00022741"/>
    </source>
</evidence>
<comment type="similarity">
    <text evidence="2">Belongs to the folylpolyglutamate synthase family.</text>
</comment>
<dbReference type="EMBL" id="MFJL01000039">
    <property type="protein sequence ID" value="OGG13208.1"/>
    <property type="molecule type" value="Genomic_DNA"/>
</dbReference>
<evidence type="ECO:0000259" key="12">
    <source>
        <dbReference type="Pfam" id="PF08245"/>
    </source>
</evidence>
<evidence type="ECO:0000256" key="2">
    <source>
        <dbReference type="ARBA" id="ARBA00008276"/>
    </source>
</evidence>
<dbReference type="InterPro" id="IPR013221">
    <property type="entry name" value="Mur_ligase_cen"/>
</dbReference>
<evidence type="ECO:0000256" key="3">
    <source>
        <dbReference type="ARBA" id="ARBA00013025"/>
    </source>
</evidence>
<comment type="cofactor">
    <cofactor evidence="1">
        <name>Mg(2+)</name>
        <dbReference type="ChEBI" id="CHEBI:18420"/>
    </cofactor>
</comment>
<dbReference type="InterPro" id="IPR001645">
    <property type="entry name" value="Folylpolyglutamate_synth"/>
</dbReference>
<dbReference type="PROSITE" id="PS01012">
    <property type="entry name" value="FOLYLPOLYGLU_SYNT_2"/>
    <property type="match status" value="1"/>
</dbReference>
<evidence type="ECO:0000313" key="13">
    <source>
        <dbReference type="EMBL" id="OGG13208.1"/>
    </source>
</evidence>
<reference evidence="13 14" key="1">
    <citation type="journal article" date="2016" name="Nat. Commun.">
        <title>Thousands of microbial genomes shed light on interconnected biogeochemical processes in an aquifer system.</title>
        <authorList>
            <person name="Anantharaman K."/>
            <person name="Brown C.T."/>
            <person name="Hug L.A."/>
            <person name="Sharon I."/>
            <person name="Castelle C.J."/>
            <person name="Probst A.J."/>
            <person name="Thomas B.C."/>
            <person name="Singh A."/>
            <person name="Wilkins M.J."/>
            <person name="Karaoz U."/>
            <person name="Brodie E.L."/>
            <person name="Williams K.H."/>
            <person name="Hubbard S.S."/>
            <person name="Banfield J.F."/>
        </authorList>
    </citation>
    <scope>NUCLEOTIDE SEQUENCE [LARGE SCALE GENOMIC DNA]</scope>
</reference>
<keyword evidence="7" id="KW-0067">ATP-binding</keyword>
<dbReference type="InterPro" id="IPR036615">
    <property type="entry name" value="Mur_ligase_C_dom_sf"/>
</dbReference>
<dbReference type="SUPFAM" id="SSF53244">
    <property type="entry name" value="MurD-like peptide ligases, peptide-binding domain"/>
    <property type="match status" value="1"/>
</dbReference>
<organism evidence="13 14">
    <name type="scientific">Candidatus Gottesmanbacteria bacterium RIFCSPHIGHO2_02_FULL_39_11</name>
    <dbReference type="NCBI Taxonomy" id="1798382"/>
    <lineage>
        <taxon>Bacteria</taxon>
        <taxon>Candidatus Gottesmaniibacteriota</taxon>
    </lineage>
</organism>
<dbReference type="GO" id="GO:0005524">
    <property type="term" value="F:ATP binding"/>
    <property type="evidence" value="ECO:0007669"/>
    <property type="project" value="UniProtKB-KW"/>
</dbReference>
<dbReference type="GO" id="GO:0004326">
    <property type="term" value="F:tetrahydrofolylpolyglutamate synthase activity"/>
    <property type="evidence" value="ECO:0007669"/>
    <property type="project" value="UniProtKB-EC"/>
</dbReference>
<evidence type="ECO:0000259" key="11">
    <source>
        <dbReference type="Pfam" id="PF02875"/>
    </source>
</evidence>